<name>A0ABR0ESK7_ZASCE</name>
<keyword evidence="5" id="KW-0503">Monooxygenase</keyword>
<dbReference type="PANTHER" id="PTHR13789:SF309">
    <property type="entry name" value="PUTATIVE (AFU_ORTHOLOGUE AFUA_6G14510)-RELATED"/>
    <property type="match status" value="1"/>
</dbReference>
<evidence type="ECO:0000313" key="8">
    <source>
        <dbReference type="Proteomes" id="UP001305779"/>
    </source>
</evidence>
<dbReference type="SUPFAM" id="SSF51905">
    <property type="entry name" value="FAD/NAD(P)-binding domain"/>
    <property type="match status" value="1"/>
</dbReference>
<comment type="caution">
    <text evidence="7">The sequence shown here is derived from an EMBL/GenBank/DDBJ whole genome shotgun (WGS) entry which is preliminary data.</text>
</comment>
<feature type="domain" description="FAD-binding" evidence="6">
    <location>
        <begin position="269"/>
        <end position="330"/>
    </location>
</feature>
<accession>A0ABR0ESK7</accession>
<comment type="similarity">
    <text evidence="1">Belongs to the paxM FAD-dependent monooxygenase family.</text>
</comment>
<evidence type="ECO:0000259" key="6">
    <source>
        <dbReference type="Pfam" id="PF01494"/>
    </source>
</evidence>
<feature type="domain" description="FAD-binding" evidence="6">
    <location>
        <begin position="10"/>
        <end position="161"/>
    </location>
</feature>
<evidence type="ECO:0000256" key="2">
    <source>
        <dbReference type="ARBA" id="ARBA00022630"/>
    </source>
</evidence>
<evidence type="ECO:0000313" key="7">
    <source>
        <dbReference type="EMBL" id="KAK4504587.1"/>
    </source>
</evidence>
<proteinExistence type="inferred from homology"/>
<evidence type="ECO:0000256" key="4">
    <source>
        <dbReference type="ARBA" id="ARBA00023002"/>
    </source>
</evidence>
<evidence type="ECO:0000256" key="5">
    <source>
        <dbReference type="ARBA" id="ARBA00023033"/>
    </source>
</evidence>
<dbReference type="Proteomes" id="UP001305779">
    <property type="component" value="Unassembled WGS sequence"/>
</dbReference>
<gene>
    <name evidence="7" type="ORF">PRZ48_005503</name>
</gene>
<dbReference type="PANTHER" id="PTHR13789">
    <property type="entry name" value="MONOOXYGENASE"/>
    <property type="match status" value="1"/>
</dbReference>
<keyword evidence="4" id="KW-0560">Oxidoreductase</keyword>
<evidence type="ECO:0000256" key="1">
    <source>
        <dbReference type="ARBA" id="ARBA00007992"/>
    </source>
</evidence>
<dbReference type="PRINTS" id="PR00420">
    <property type="entry name" value="RNGMNOXGNASE"/>
</dbReference>
<keyword evidence="2" id="KW-0285">Flavoprotein</keyword>
<dbReference type="Gene3D" id="3.50.50.60">
    <property type="entry name" value="FAD/NAD(P)-binding domain"/>
    <property type="match status" value="1"/>
</dbReference>
<dbReference type="InterPro" id="IPR036188">
    <property type="entry name" value="FAD/NAD-bd_sf"/>
</dbReference>
<organism evidence="7 8">
    <name type="scientific">Zasmidium cellare</name>
    <name type="common">Wine cellar mold</name>
    <name type="synonym">Racodium cellare</name>
    <dbReference type="NCBI Taxonomy" id="395010"/>
    <lineage>
        <taxon>Eukaryota</taxon>
        <taxon>Fungi</taxon>
        <taxon>Dikarya</taxon>
        <taxon>Ascomycota</taxon>
        <taxon>Pezizomycotina</taxon>
        <taxon>Dothideomycetes</taxon>
        <taxon>Dothideomycetidae</taxon>
        <taxon>Mycosphaerellales</taxon>
        <taxon>Mycosphaerellaceae</taxon>
        <taxon>Zasmidium</taxon>
    </lineage>
</organism>
<dbReference type="InterPro" id="IPR050493">
    <property type="entry name" value="FAD-dep_Monooxygenase_BioMet"/>
</dbReference>
<sequence>MAYSSPSSIVCIVGAGISGLTAAAYLLQDNVRVVLVERRSEDSDKSVGGGLDLTANATACLDAIGLKSAFAQIAELKQRVDVRRGTDGTTLLSLPRPSAMVHRADLMVMLKEHVRKLGADFIWDDSISSIAEGSDMVKVMLQSGKVIEANVVIGADGHSSTNNVYQSSKNAMNLWLGPSRSIVDWTMTKRNNYHLQINDHVFGEGEGYGLEGSFDGTHHASQFSDLPALQARFADFSETFSLILAEAKSCTLWRTAELSELPSWSSAGGRVVLIGDAAHNFPPYAGQGAAMAIEDAAVLGTLVRRTVKSGTTMRAAAKTYERLRRPRIDACRNIVRANMHTLSLEKLEDQFPPLQMMPSGGAATPRADEPATMDRLLALLDHNPVQEASDSELLESLLSPAEVPRVKRPHIKKLEFGPTMEKQ</sequence>
<keyword evidence="8" id="KW-1185">Reference proteome</keyword>
<dbReference type="Pfam" id="PF01494">
    <property type="entry name" value="FAD_binding_3"/>
    <property type="match status" value="2"/>
</dbReference>
<keyword evidence="3" id="KW-0274">FAD</keyword>
<evidence type="ECO:0000256" key="3">
    <source>
        <dbReference type="ARBA" id="ARBA00022827"/>
    </source>
</evidence>
<reference evidence="7 8" key="1">
    <citation type="journal article" date="2023" name="G3 (Bethesda)">
        <title>A chromosome-level genome assembly of Zasmidium syzygii isolated from banana leaves.</title>
        <authorList>
            <person name="van Westerhoven A.C."/>
            <person name="Mehrabi R."/>
            <person name="Talebi R."/>
            <person name="Steentjes M.B.F."/>
            <person name="Corcolon B."/>
            <person name="Chong P.A."/>
            <person name="Kema G.H.J."/>
            <person name="Seidl M.F."/>
        </authorList>
    </citation>
    <scope>NUCLEOTIDE SEQUENCE [LARGE SCALE GENOMIC DNA]</scope>
    <source>
        <strain evidence="7 8">P124</strain>
    </source>
</reference>
<protein>
    <recommendedName>
        <fullName evidence="6">FAD-binding domain-containing protein</fullName>
    </recommendedName>
</protein>
<dbReference type="EMBL" id="JAXOVC010000003">
    <property type="protein sequence ID" value="KAK4504587.1"/>
    <property type="molecule type" value="Genomic_DNA"/>
</dbReference>
<dbReference type="InterPro" id="IPR002938">
    <property type="entry name" value="FAD-bd"/>
</dbReference>